<evidence type="ECO:0000256" key="4">
    <source>
        <dbReference type="ARBA" id="ARBA00023125"/>
    </source>
</evidence>
<dbReference type="PANTHER" id="PTHR43133:SF8">
    <property type="entry name" value="RNA POLYMERASE SIGMA FACTOR HI_1459-RELATED"/>
    <property type="match status" value="1"/>
</dbReference>
<feature type="domain" description="RNA polymerase sigma-70 region 4" evidence="7">
    <location>
        <begin position="75"/>
        <end position="122"/>
    </location>
</feature>
<dbReference type="InterPro" id="IPR013325">
    <property type="entry name" value="RNA_pol_sigma_r2"/>
</dbReference>
<name>A0A2N6CY51_9GAMM</name>
<dbReference type="SUPFAM" id="SSF88659">
    <property type="entry name" value="Sigma3 and sigma4 domains of RNA polymerase sigma factors"/>
    <property type="match status" value="1"/>
</dbReference>
<dbReference type="Proteomes" id="UP000235015">
    <property type="component" value="Unassembled WGS sequence"/>
</dbReference>
<reference evidence="8 9" key="1">
    <citation type="submission" date="2017-11" db="EMBL/GenBank/DDBJ databases">
        <title>Genome-resolved metagenomics identifies genetic mobility, metabolic interactions, and unexpected diversity in perchlorate-reducing communities.</title>
        <authorList>
            <person name="Barnum T.P."/>
            <person name="Figueroa I.A."/>
            <person name="Carlstrom C.I."/>
            <person name="Lucas L.N."/>
            <person name="Engelbrektson A.L."/>
            <person name="Coates J.D."/>
        </authorList>
    </citation>
    <scope>NUCLEOTIDE SEQUENCE [LARGE SCALE GENOMIC DNA]</scope>
    <source>
        <strain evidence="8">BM301</strain>
    </source>
</reference>
<evidence type="ECO:0000256" key="3">
    <source>
        <dbReference type="ARBA" id="ARBA00023082"/>
    </source>
</evidence>
<evidence type="ECO:0000259" key="6">
    <source>
        <dbReference type="Pfam" id="PF04542"/>
    </source>
</evidence>
<dbReference type="GO" id="GO:0016987">
    <property type="term" value="F:sigma factor activity"/>
    <property type="evidence" value="ECO:0007669"/>
    <property type="project" value="UniProtKB-KW"/>
</dbReference>
<dbReference type="Pfam" id="PF04545">
    <property type="entry name" value="Sigma70_r4"/>
    <property type="match status" value="1"/>
</dbReference>
<dbReference type="CDD" id="cd06171">
    <property type="entry name" value="Sigma70_r4"/>
    <property type="match status" value="1"/>
</dbReference>
<evidence type="ECO:0000256" key="1">
    <source>
        <dbReference type="ARBA" id="ARBA00010641"/>
    </source>
</evidence>
<keyword evidence="3" id="KW-0731">Sigma factor</keyword>
<evidence type="ECO:0000256" key="5">
    <source>
        <dbReference type="ARBA" id="ARBA00023163"/>
    </source>
</evidence>
<gene>
    <name evidence="8" type="ORF">C0630_07535</name>
</gene>
<dbReference type="AlphaFoldDB" id="A0A2N6CY51"/>
<dbReference type="EMBL" id="PKUN01000008">
    <property type="protein sequence ID" value="PLX62250.1"/>
    <property type="molecule type" value="Genomic_DNA"/>
</dbReference>
<evidence type="ECO:0000313" key="8">
    <source>
        <dbReference type="EMBL" id="PLX62250.1"/>
    </source>
</evidence>
<sequence length="130" mass="15084">MFQEVFTKLHAHRLKYRKDAPFLAWLFTIVRNSLVYHVRKQNTRGKYLEFSSEAVNAAMHEQRANKDVSEAIAELSSLSSEQRMLLSMRFNEDLSFAEIAESMEISQSNARKIVSRAIQKLRSLMSGEEQ</sequence>
<keyword evidence="5" id="KW-0804">Transcription</keyword>
<dbReference type="SUPFAM" id="SSF88946">
    <property type="entry name" value="Sigma2 domain of RNA polymerase sigma factors"/>
    <property type="match status" value="1"/>
</dbReference>
<dbReference type="RefSeq" id="WP_273438602.1">
    <property type="nucleotide sequence ID" value="NZ_PKUN01000008.1"/>
</dbReference>
<organism evidence="8 9">
    <name type="scientific">Sedimenticola selenatireducens</name>
    <dbReference type="NCBI Taxonomy" id="191960"/>
    <lineage>
        <taxon>Bacteria</taxon>
        <taxon>Pseudomonadati</taxon>
        <taxon>Pseudomonadota</taxon>
        <taxon>Gammaproteobacteria</taxon>
        <taxon>Chromatiales</taxon>
        <taxon>Sedimenticolaceae</taxon>
        <taxon>Sedimenticola</taxon>
    </lineage>
</organism>
<keyword evidence="4" id="KW-0238">DNA-binding</keyword>
<evidence type="ECO:0000259" key="7">
    <source>
        <dbReference type="Pfam" id="PF04545"/>
    </source>
</evidence>
<dbReference type="GO" id="GO:0003677">
    <property type="term" value="F:DNA binding"/>
    <property type="evidence" value="ECO:0007669"/>
    <property type="project" value="UniProtKB-KW"/>
</dbReference>
<dbReference type="Pfam" id="PF04542">
    <property type="entry name" value="Sigma70_r2"/>
    <property type="match status" value="1"/>
</dbReference>
<protein>
    <recommendedName>
        <fullName evidence="10">Sigma-70 family RNA polymerase sigma factor</fullName>
    </recommendedName>
</protein>
<dbReference type="InterPro" id="IPR014284">
    <property type="entry name" value="RNA_pol_sigma-70_dom"/>
</dbReference>
<dbReference type="GO" id="GO:0006352">
    <property type="term" value="P:DNA-templated transcription initiation"/>
    <property type="evidence" value="ECO:0007669"/>
    <property type="project" value="InterPro"/>
</dbReference>
<feature type="domain" description="RNA polymerase sigma-70 region 2" evidence="6">
    <location>
        <begin position="2"/>
        <end position="42"/>
    </location>
</feature>
<dbReference type="InterPro" id="IPR007630">
    <property type="entry name" value="RNA_pol_sigma70_r4"/>
</dbReference>
<accession>A0A2N6CY51</accession>
<evidence type="ECO:0008006" key="10">
    <source>
        <dbReference type="Google" id="ProtNLM"/>
    </source>
</evidence>
<proteinExistence type="inferred from homology"/>
<comment type="caution">
    <text evidence="8">The sequence shown here is derived from an EMBL/GenBank/DDBJ whole genome shotgun (WGS) entry which is preliminary data.</text>
</comment>
<comment type="similarity">
    <text evidence="1">Belongs to the sigma-70 factor family. ECF subfamily.</text>
</comment>
<evidence type="ECO:0000313" key="9">
    <source>
        <dbReference type="Proteomes" id="UP000235015"/>
    </source>
</evidence>
<dbReference type="InterPro" id="IPR007627">
    <property type="entry name" value="RNA_pol_sigma70_r2"/>
</dbReference>
<dbReference type="InterPro" id="IPR013324">
    <property type="entry name" value="RNA_pol_sigma_r3/r4-like"/>
</dbReference>
<dbReference type="Gene3D" id="1.10.1740.10">
    <property type="match status" value="1"/>
</dbReference>
<dbReference type="InterPro" id="IPR036388">
    <property type="entry name" value="WH-like_DNA-bd_sf"/>
</dbReference>
<dbReference type="PANTHER" id="PTHR43133">
    <property type="entry name" value="RNA POLYMERASE ECF-TYPE SIGMA FACTO"/>
    <property type="match status" value="1"/>
</dbReference>
<dbReference type="NCBIfam" id="TIGR02937">
    <property type="entry name" value="sigma70-ECF"/>
    <property type="match status" value="1"/>
</dbReference>
<keyword evidence="2" id="KW-0805">Transcription regulation</keyword>
<dbReference type="Gene3D" id="1.10.10.10">
    <property type="entry name" value="Winged helix-like DNA-binding domain superfamily/Winged helix DNA-binding domain"/>
    <property type="match status" value="1"/>
</dbReference>
<dbReference type="InterPro" id="IPR039425">
    <property type="entry name" value="RNA_pol_sigma-70-like"/>
</dbReference>
<evidence type="ECO:0000256" key="2">
    <source>
        <dbReference type="ARBA" id="ARBA00023015"/>
    </source>
</evidence>
<dbReference type="STRING" id="1111735.GCA_000428045_01662"/>